<protein>
    <recommendedName>
        <fullName evidence="8">Rhodopsin domain-containing protein</fullName>
    </recommendedName>
</protein>
<feature type="compositionally biased region" description="Low complexity" evidence="6">
    <location>
        <begin position="311"/>
        <end position="326"/>
    </location>
</feature>
<sequence length="353" mass="38978">MPSLEDINRTFTAVVSLHFLSIIVTCVRLCHRFKRRQLWWDDFWALVSALFAAFIAAYYISHILRSRDTYSEVVQNFLSWIPFFITPLAMWTARFSILITTIRIIPPGVNKTISQGSFCVFVLMLVAVLLSAVFLCGIPLPARPSEACGYTTRTAIVQLTLGISATVWLAAWPSYILSRMKLPRADRNVVIACFAFGTSLVAVEAIHAANIVRLINFPREMMQTFDPIPITFSGNFQVILPLLTCNSLVLVTYLYRVWRNRKRHNGNDNSTSDESDDDTSGTTSTSQGRGTGRSGVTTTGITSSLQLTTVLSDPSQSPSDNSNQLSGDSRKPPVRVLIAGSADSTSRHADSGV</sequence>
<feature type="transmembrane region" description="Helical" evidence="7">
    <location>
        <begin position="12"/>
        <end position="31"/>
    </location>
</feature>
<feature type="transmembrane region" description="Helical" evidence="7">
    <location>
        <begin position="235"/>
        <end position="255"/>
    </location>
</feature>
<keyword evidence="2 7" id="KW-0812">Transmembrane</keyword>
<evidence type="ECO:0000256" key="1">
    <source>
        <dbReference type="ARBA" id="ARBA00004141"/>
    </source>
</evidence>
<dbReference type="PANTHER" id="PTHR33048">
    <property type="entry name" value="PTH11-LIKE INTEGRAL MEMBRANE PROTEIN (AFU_ORTHOLOGUE AFUA_5G11245)"/>
    <property type="match status" value="1"/>
</dbReference>
<dbReference type="STRING" id="230819.A0A5C3KPM2"/>
<dbReference type="Pfam" id="PF20684">
    <property type="entry name" value="Fung_rhodopsin"/>
    <property type="match status" value="1"/>
</dbReference>
<dbReference type="EMBL" id="ML210250">
    <property type="protein sequence ID" value="TFK22087.1"/>
    <property type="molecule type" value="Genomic_DNA"/>
</dbReference>
<feature type="transmembrane region" description="Helical" evidence="7">
    <location>
        <begin position="80"/>
        <end position="105"/>
    </location>
</feature>
<evidence type="ECO:0000313" key="10">
    <source>
        <dbReference type="Proteomes" id="UP000307440"/>
    </source>
</evidence>
<evidence type="ECO:0000256" key="6">
    <source>
        <dbReference type="SAM" id="MobiDB-lite"/>
    </source>
</evidence>
<dbReference type="GO" id="GO:0016020">
    <property type="term" value="C:membrane"/>
    <property type="evidence" value="ECO:0007669"/>
    <property type="project" value="UniProtKB-SubCell"/>
</dbReference>
<evidence type="ECO:0000259" key="8">
    <source>
        <dbReference type="Pfam" id="PF20684"/>
    </source>
</evidence>
<feature type="transmembrane region" description="Helical" evidence="7">
    <location>
        <begin position="43"/>
        <end position="60"/>
    </location>
</feature>
<dbReference type="InterPro" id="IPR049326">
    <property type="entry name" value="Rhodopsin_dom_fungi"/>
</dbReference>
<comment type="similarity">
    <text evidence="5">Belongs to the SAT4 family.</text>
</comment>
<keyword evidence="3 7" id="KW-1133">Transmembrane helix</keyword>
<evidence type="ECO:0000313" key="9">
    <source>
        <dbReference type="EMBL" id="TFK22087.1"/>
    </source>
</evidence>
<comment type="subcellular location">
    <subcellularLocation>
        <location evidence="1">Membrane</location>
        <topology evidence="1">Multi-pass membrane protein</topology>
    </subcellularLocation>
</comment>
<gene>
    <name evidence="9" type="ORF">FA15DRAFT_671899</name>
</gene>
<keyword evidence="4 7" id="KW-0472">Membrane</keyword>
<feature type="domain" description="Rhodopsin" evidence="8">
    <location>
        <begin position="28"/>
        <end position="213"/>
    </location>
</feature>
<evidence type="ECO:0000256" key="4">
    <source>
        <dbReference type="ARBA" id="ARBA00023136"/>
    </source>
</evidence>
<dbReference type="OrthoDB" id="3229610at2759"/>
<dbReference type="PANTHER" id="PTHR33048:SF47">
    <property type="entry name" value="INTEGRAL MEMBRANE PROTEIN-RELATED"/>
    <property type="match status" value="1"/>
</dbReference>
<evidence type="ECO:0000256" key="7">
    <source>
        <dbReference type="SAM" id="Phobius"/>
    </source>
</evidence>
<evidence type="ECO:0000256" key="5">
    <source>
        <dbReference type="ARBA" id="ARBA00038359"/>
    </source>
</evidence>
<feature type="transmembrane region" description="Helical" evidence="7">
    <location>
        <begin position="117"/>
        <end position="140"/>
    </location>
</feature>
<feature type="transmembrane region" description="Helical" evidence="7">
    <location>
        <begin position="189"/>
        <end position="215"/>
    </location>
</feature>
<accession>A0A5C3KPM2</accession>
<evidence type="ECO:0000256" key="2">
    <source>
        <dbReference type="ARBA" id="ARBA00022692"/>
    </source>
</evidence>
<feature type="transmembrane region" description="Helical" evidence="7">
    <location>
        <begin position="155"/>
        <end position="177"/>
    </location>
</feature>
<name>A0A5C3KPM2_COPMA</name>
<dbReference type="InterPro" id="IPR052337">
    <property type="entry name" value="SAT4-like"/>
</dbReference>
<organism evidence="9 10">
    <name type="scientific">Coprinopsis marcescibilis</name>
    <name type="common">Agaric fungus</name>
    <name type="synonym">Psathyrella marcescibilis</name>
    <dbReference type="NCBI Taxonomy" id="230819"/>
    <lineage>
        <taxon>Eukaryota</taxon>
        <taxon>Fungi</taxon>
        <taxon>Dikarya</taxon>
        <taxon>Basidiomycota</taxon>
        <taxon>Agaricomycotina</taxon>
        <taxon>Agaricomycetes</taxon>
        <taxon>Agaricomycetidae</taxon>
        <taxon>Agaricales</taxon>
        <taxon>Agaricineae</taxon>
        <taxon>Psathyrellaceae</taxon>
        <taxon>Coprinopsis</taxon>
    </lineage>
</organism>
<evidence type="ECO:0000256" key="3">
    <source>
        <dbReference type="ARBA" id="ARBA00022989"/>
    </source>
</evidence>
<proteinExistence type="inferred from homology"/>
<feature type="compositionally biased region" description="Low complexity" evidence="6">
    <location>
        <begin position="280"/>
        <end position="304"/>
    </location>
</feature>
<reference evidence="9 10" key="1">
    <citation type="journal article" date="2019" name="Nat. Ecol. Evol.">
        <title>Megaphylogeny resolves global patterns of mushroom evolution.</title>
        <authorList>
            <person name="Varga T."/>
            <person name="Krizsan K."/>
            <person name="Foldi C."/>
            <person name="Dima B."/>
            <person name="Sanchez-Garcia M."/>
            <person name="Sanchez-Ramirez S."/>
            <person name="Szollosi G.J."/>
            <person name="Szarkandi J.G."/>
            <person name="Papp V."/>
            <person name="Albert L."/>
            <person name="Andreopoulos W."/>
            <person name="Angelini C."/>
            <person name="Antonin V."/>
            <person name="Barry K.W."/>
            <person name="Bougher N.L."/>
            <person name="Buchanan P."/>
            <person name="Buyck B."/>
            <person name="Bense V."/>
            <person name="Catcheside P."/>
            <person name="Chovatia M."/>
            <person name="Cooper J."/>
            <person name="Damon W."/>
            <person name="Desjardin D."/>
            <person name="Finy P."/>
            <person name="Geml J."/>
            <person name="Haridas S."/>
            <person name="Hughes K."/>
            <person name="Justo A."/>
            <person name="Karasinski D."/>
            <person name="Kautmanova I."/>
            <person name="Kiss B."/>
            <person name="Kocsube S."/>
            <person name="Kotiranta H."/>
            <person name="LaButti K.M."/>
            <person name="Lechner B.E."/>
            <person name="Liimatainen K."/>
            <person name="Lipzen A."/>
            <person name="Lukacs Z."/>
            <person name="Mihaltcheva S."/>
            <person name="Morgado L.N."/>
            <person name="Niskanen T."/>
            <person name="Noordeloos M.E."/>
            <person name="Ohm R.A."/>
            <person name="Ortiz-Santana B."/>
            <person name="Ovrebo C."/>
            <person name="Racz N."/>
            <person name="Riley R."/>
            <person name="Savchenko A."/>
            <person name="Shiryaev A."/>
            <person name="Soop K."/>
            <person name="Spirin V."/>
            <person name="Szebenyi C."/>
            <person name="Tomsovsky M."/>
            <person name="Tulloss R.E."/>
            <person name="Uehling J."/>
            <person name="Grigoriev I.V."/>
            <person name="Vagvolgyi C."/>
            <person name="Papp T."/>
            <person name="Martin F.M."/>
            <person name="Miettinen O."/>
            <person name="Hibbett D.S."/>
            <person name="Nagy L.G."/>
        </authorList>
    </citation>
    <scope>NUCLEOTIDE SEQUENCE [LARGE SCALE GENOMIC DNA]</scope>
    <source>
        <strain evidence="9 10">CBS 121175</strain>
    </source>
</reference>
<feature type="region of interest" description="Disordered" evidence="6">
    <location>
        <begin position="264"/>
        <end position="353"/>
    </location>
</feature>
<keyword evidence="10" id="KW-1185">Reference proteome</keyword>
<dbReference type="AlphaFoldDB" id="A0A5C3KPM2"/>
<dbReference type="Proteomes" id="UP000307440">
    <property type="component" value="Unassembled WGS sequence"/>
</dbReference>